<keyword evidence="3" id="KW-1185">Reference proteome</keyword>
<feature type="region of interest" description="Disordered" evidence="1">
    <location>
        <begin position="206"/>
        <end position="281"/>
    </location>
</feature>
<feature type="compositionally biased region" description="Basic and acidic residues" evidence="1">
    <location>
        <begin position="135"/>
        <end position="146"/>
    </location>
</feature>
<protein>
    <submittedName>
        <fullName evidence="2">Uncharacterized protein</fullName>
    </submittedName>
</protein>
<dbReference type="EMBL" id="JAADJG010000282">
    <property type="protein sequence ID" value="KAF4449502.1"/>
    <property type="molecule type" value="Genomic_DNA"/>
</dbReference>
<feature type="region of interest" description="Disordered" evidence="1">
    <location>
        <begin position="126"/>
        <end position="146"/>
    </location>
</feature>
<evidence type="ECO:0000256" key="1">
    <source>
        <dbReference type="SAM" id="MobiDB-lite"/>
    </source>
</evidence>
<accession>A0A8H4KFL3</accession>
<feature type="compositionally biased region" description="Gly residues" evidence="1">
    <location>
        <begin position="250"/>
        <end position="262"/>
    </location>
</feature>
<proteinExistence type="predicted"/>
<feature type="compositionally biased region" description="Low complexity" evidence="1">
    <location>
        <begin position="212"/>
        <end position="222"/>
    </location>
</feature>
<comment type="caution">
    <text evidence="2">The sequence shown here is derived from an EMBL/GenBank/DDBJ whole genome shotgun (WGS) entry which is preliminary data.</text>
</comment>
<gene>
    <name evidence="2" type="ORF">F53441_7237</name>
</gene>
<reference evidence="2" key="1">
    <citation type="submission" date="2020-01" db="EMBL/GenBank/DDBJ databases">
        <title>Identification and distribution of gene clusters putatively required for synthesis of sphingolipid metabolism inhibitors in phylogenetically diverse species of the filamentous fungus Fusarium.</title>
        <authorList>
            <person name="Kim H.-S."/>
            <person name="Busman M."/>
            <person name="Brown D.W."/>
            <person name="Divon H."/>
            <person name="Uhlig S."/>
            <person name="Proctor R.H."/>
        </authorList>
    </citation>
    <scope>NUCLEOTIDE SEQUENCE</scope>
    <source>
        <strain evidence="2">NRRL 53441</strain>
    </source>
</reference>
<evidence type="ECO:0000313" key="3">
    <source>
        <dbReference type="Proteomes" id="UP000605986"/>
    </source>
</evidence>
<dbReference type="AlphaFoldDB" id="A0A8H4KFL3"/>
<dbReference type="Proteomes" id="UP000605986">
    <property type="component" value="Unassembled WGS sequence"/>
</dbReference>
<sequence length="655" mass="71769">MLRPTIYDGHDESSWRLQFFLQFPTTGELFVGLGEDERNAGKYKQAASDRINKFQHQFQDPGAAGHCYVVSSQERPFEEELVAKFKSYGRVKVKSPATSSIAAIHGSAPYDSAPWRIPIHCSALKTPPEPCPSLESDHSSDGRGAADEYDLAMPAASKRPSRQPDSSIFASIRQVLSSDPSFAEKVISAVNELPHDKRILFLESESECVDGSSSNPSQSSQRPSKKRRTTESNGSNRNGGGFNGHNPPGESGGAGGGSGSGSRDGDGEGQEGGGGRDSNTPSNKNRYWICPYCLVYLEIYGITVFRHCSLKNMNEVHLWRSHFVKRHSPEAKNADSNAEKNAKFYMEPEELTAVLERIDFYNKERPRPIAEWTSHWTDLFNEVCRIIFPKTRFPHLKERIFPFHLDRNEIADLGQHLDRQAKALVGIFSGIRADEAVKAESIASRDDFRPTAQDTNDFISKALAVVLLNSQAATGGTQWLARASPQTLEAAVEQEEHDSGSLLKTSVVTPSNLHVPTEPNGGGPATLSKLATVPMTPEPIVINPNAVQAVPPVPTMSVPVPLFPNGTRVELSPTNPNSYQTDTPSAQLTIPSTFFVSRTSPIPPPQPVMEYMQDTTWDPSTQLSGGQGISMQNIQENPFNPEEYALLENGGPTLI</sequence>
<organism evidence="2 3">
    <name type="scientific">Fusarium austroafricanum</name>
    <dbReference type="NCBI Taxonomy" id="2364996"/>
    <lineage>
        <taxon>Eukaryota</taxon>
        <taxon>Fungi</taxon>
        <taxon>Dikarya</taxon>
        <taxon>Ascomycota</taxon>
        <taxon>Pezizomycotina</taxon>
        <taxon>Sordariomycetes</taxon>
        <taxon>Hypocreomycetidae</taxon>
        <taxon>Hypocreales</taxon>
        <taxon>Nectriaceae</taxon>
        <taxon>Fusarium</taxon>
        <taxon>Fusarium concolor species complex</taxon>
    </lineage>
</organism>
<dbReference type="OrthoDB" id="4758395at2759"/>
<evidence type="ECO:0000313" key="2">
    <source>
        <dbReference type="EMBL" id="KAF4449502.1"/>
    </source>
</evidence>
<name>A0A8H4KFL3_9HYPO</name>